<dbReference type="EMBL" id="JABBHF010000001">
    <property type="protein sequence ID" value="NMH85987.1"/>
    <property type="molecule type" value="Genomic_DNA"/>
</dbReference>
<protein>
    <submittedName>
        <fullName evidence="3">Beta-agarase</fullName>
    </submittedName>
</protein>
<keyword evidence="4" id="KW-1185">Reference proteome</keyword>
<evidence type="ECO:0000259" key="2">
    <source>
        <dbReference type="PROSITE" id="PS51762"/>
    </source>
</evidence>
<sequence>MGDIKNKVLVLLLWYLLVPCIMHAQLDFGNTPLPSRLGGQENWQLQEELSDDFNYTFQSTSNDMNFGNNTDESKKWKNFYHNNWTGPGPTIWQKQNVSVSDGYLNIWASRNPGEMKTFFHNGQRFTKKATRAGCVTSLKKVKYPVFVETRIRVMNSVMASNTWLLSPTVHGQKDDQEIDIIECYGGAGADNRNVFFANKIHLSHHAFRKGLSSVLDYQPSDRNSWWTKNGVNQWGGKWVRVGVYWQSATRVEYYIDGELARIVDDKAIETRIDNHRIYTYPDPDYTFGSGANGQIITHDPSSNSNEVGYQRMLTARNLEEAKSKSQRSVIDPLNYMKTEGKWTKELEIIINIEDQSWLAAMDITPTDEELSNFQDNNLLVDWIRVYKPVNLNGD</sequence>
<comment type="caution">
    <text evidence="3">The sequence shown here is derived from an EMBL/GenBank/DDBJ whole genome shotgun (WGS) entry which is preliminary data.</text>
</comment>
<dbReference type="InterPro" id="IPR000757">
    <property type="entry name" value="Beta-glucanase-like"/>
</dbReference>
<dbReference type="RefSeq" id="WP_169669011.1">
    <property type="nucleotide sequence ID" value="NZ_JABBHF010000001.1"/>
</dbReference>
<reference evidence="3 4" key="1">
    <citation type="submission" date="2020-04" db="EMBL/GenBank/DDBJ databases">
        <title>A Flavivirga sp. nov.</title>
        <authorList>
            <person name="Sun X."/>
        </authorList>
    </citation>
    <scope>NUCLEOTIDE SEQUENCE [LARGE SCALE GENOMIC DNA]</scope>
    <source>
        <strain evidence="3 4">Y03</strain>
    </source>
</reference>
<comment type="similarity">
    <text evidence="1">Belongs to the glycosyl hydrolase 16 family.</text>
</comment>
<gene>
    <name evidence="3" type="ORF">HHX25_00580</name>
</gene>
<evidence type="ECO:0000313" key="3">
    <source>
        <dbReference type="EMBL" id="NMH85987.1"/>
    </source>
</evidence>
<name>A0ABX1RU77_9FLAO</name>
<organism evidence="3 4">
    <name type="scientific">Flavivirga algicola</name>
    <dbReference type="NCBI Taxonomy" id="2729136"/>
    <lineage>
        <taxon>Bacteria</taxon>
        <taxon>Pseudomonadati</taxon>
        <taxon>Bacteroidota</taxon>
        <taxon>Flavobacteriia</taxon>
        <taxon>Flavobacteriales</taxon>
        <taxon>Flavobacteriaceae</taxon>
        <taxon>Flavivirga</taxon>
    </lineage>
</organism>
<feature type="domain" description="GH16" evidence="2">
    <location>
        <begin position="26"/>
        <end position="391"/>
    </location>
</feature>
<dbReference type="PROSITE" id="PS51762">
    <property type="entry name" value="GH16_2"/>
    <property type="match status" value="1"/>
</dbReference>
<dbReference type="SUPFAM" id="SSF49899">
    <property type="entry name" value="Concanavalin A-like lectins/glucanases"/>
    <property type="match status" value="1"/>
</dbReference>
<accession>A0ABX1RU77</accession>
<dbReference type="Proteomes" id="UP000746690">
    <property type="component" value="Unassembled WGS sequence"/>
</dbReference>
<evidence type="ECO:0000313" key="4">
    <source>
        <dbReference type="Proteomes" id="UP000746690"/>
    </source>
</evidence>
<dbReference type="InterPro" id="IPR013320">
    <property type="entry name" value="ConA-like_dom_sf"/>
</dbReference>
<proteinExistence type="inferred from homology"/>
<evidence type="ECO:0000256" key="1">
    <source>
        <dbReference type="ARBA" id="ARBA00006865"/>
    </source>
</evidence>
<dbReference type="Gene3D" id="2.60.120.200">
    <property type="match status" value="1"/>
</dbReference>